<evidence type="ECO:0000313" key="1">
    <source>
        <dbReference type="EMBL" id="KAK3064619.1"/>
    </source>
</evidence>
<reference evidence="1" key="1">
    <citation type="submission" date="2024-09" db="EMBL/GenBank/DDBJ databases">
        <title>Black Yeasts Isolated from many extreme environments.</title>
        <authorList>
            <person name="Coleine C."/>
            <person name="Stajich J.E."/>
            <person name="Selbmann L."/>
        </authorList>
    </citation>
    <scope>NUCLEOTIDE SEQUENCE</scope>
    <source>
        <strain evidence="1">CCFEE 5737</strain>
    </source>
</reference>
<sequence length="75" mass="8855">HARKEKHEKYTKIDENTRGREEQVNRKEYKVTMAKEQNRKVRSTGVKKDRIRKAEPAKNGMGPRGERLPRKALIV</sequence>
<comment type="caution">
    <text evidence="1">The sequence shown here is derived from an EMBL/GenBank/DDBJ whole genome shotgun (WGS) entry which is preliminary data.</text>
</comment>
<keyword evidence="2" id="KW-1185">Reference proteome</keyword>
<proteinExistence type="predicted"/>
<dbReference type="EMBL" id="JAWDJW010006466">
    <property type="protein sequence ID" value="KAK3064619.1"/>
    <property type="molecule type" value="Genomic_DNA"/>
</dbReference>
<dbReference type="Proteomes" id="UP001186974">
    <property type="component" value="Unassembled WGS sequence"/>
</dbReference>
<feature type="non-terminal residue" evidence="1">
    <location>
        <position position="1"/>
    </location>
</feature>
<evidence type="ECO:0000313" key="2">
    <source>
        <dbReference type="Proteomes" id="UP001186974"/>
    </source>
</evidence>
<organism evidence="1 2">
    <name type="scientific">Coniosporium uncinatum</name>
    <dbReference type="NCBI Taxonomy" id="93489"/>
    <lineage>
        <taxon>Eukaryota</taxon>
        <taxon>Fungi</taxon>
        <taxon>Dikarya</taxon>
        <taxon>Ascomycota</taxon>
        <taxon>Pezizomycotina</taxon>
        <taxon>Dothideomycetes</taxon>
        <taxon>Dothideomycetes incertae sedis</taxon>
        <taxon>Coniosporium</taxon>
    </lineage>
</organism>
<protein>
    <submittedName>
        <fullName evidence="1">Uncharacterized protein</fullName>
    </submittedName>
</protein>
<name>A0ACC3DBE9_9PEZI</name>
<gene>
    <name evidence="1" type="ORF">LTS18_005560</name>
</gene>
<accession>A0ACC3DBE9</accession>